<evidence type="ECO:0000256" key="1">
    <source>
        <dbReference type="ARBA" id="ARBA00011046"/>
    </source>
</evidence>
<evidence type="ECO:0000256" key="2">
    <source>
        <dbReference type="ARBA" id="ARBA00023015"/>
    </source>
</evidence>
<dbReference type="InterPro" id="IPR005650">
    <property type="entry name" value="BlaI_family"/>
</dbReference>
<dbReference type="EMBL" id="CP036349">
    <property type="protein sequence ID" value="QDV76059.1"/>
    <property type="molecule type" value="Genomic_DNA"/>
</dbReference>
<dbReference type="PIRSF" id="PIRSF019455">
    <property type="entry name" value="CopR_AtkY"/>
    <property type="match status" value="1"/>
</dbReference>
<protein>
    <submittedName>
        <fullName evidence="6">Penicillinase repressor</fullName>
    </submittedName>
</protein>
<evidence type="ECO:0000256" key="3">
    <source>
        <dbReference type="ARBA" id="ARBA00023125"/>
    </source>
</evidence>
<dbReference type="SUPFAM" id="SSF46785">
    <property type="entry name" value="Winged helix' DNA-binding domain"/>
    <property type="match status" value="1"/>
</dbReference>
<organism evidence="6 7">
    <name type="scientific">Botrimarina mediterranea</name>
    <dbReference type="NCBI Taxonomy" id="2528022"/>
    <lineage>
        <taxon>Bacteria</taxon>
        <taxon>Pseudomonadati</taxon>
        <taxon>Planctomycetota</taxon>
        <taxon>Planctomycetia</taxon>
        <taxon>Pirellulales</taxon>
        <taxon>Lacipirellulaceae</taxon>
        <taxon>Botrimarina</taxon>
    </lineage>
</organism>
<keyword evidence="3" id="KW-0238">DNA-binding</keyword>
<dbReference type="AlphaFoldDB" id="A0A518KE58"/>
<dbReference type="InterPro" id="IPR036390">
    <property type="entry name" value="WH_DNA-bd_sf"/>
</dbReference>
<dbReference type="GO" id="GO:0045892">
    <property type="term" value="P:negative regulation of DNA-templated transcription"/>
    <property type="evidence" value="ECO:0007669"/>
    <property type="project" value="InterPro"/>
</dbReference>
<keyword evidence="7" id="KW-1185">Reference proteome</keyword>
<name>A0A518KE58_9BACT</name>
<evidence type="ECO:0000313" key="6">
    <source>
        <dbReference type="EMBL" id="QDV76059.1"/>
    </source>
</evidence>
<gene>
    <name evidence="6" type="primary">blaI_3</name>
    <name evidence="6" type="ORF">Spa11_42830</name>
</gene>
<sequence>MSSASEPAPALSPAEWEVIKVLWERGPLAARDVFAALPRDGRGRPVHDWSYRTVKTLLSRLVAKGAIDYEQVGNSYLYRAAVSQEAMTRQEVGGVLDRLTRHTGAAGRRIVSTVLAQFLGDAELSDEEVRELKAALDRKRTARDAKKPPRGRGRA</sequence>
<keyword evidence="4" id="KW-0804">Transcription</keyword>
<dbReference type="Proteomes" id="UP000316426">
    <property type="component" value="Chromosome"/>
</dbReference>
<comment type="similarity">
    <text evidence="1">Belongs to the BlaI transcriptional regulatory family.</text>
</comment>
<evidence type="ECO:0000256" key="5">
    <source>
        <dbReference type="SAM" id="MobiDB-lite"/>
    </source>
</evidence>
<dbReference type="KEGG" id="bmei:Spa11_42830"/>
<dbReference type="InterPro" id="IPR036388">
    <property type="entry name" value="WH-like_DNA-bd_sf"/>
</dbReference>
<keyword evidence="2" id="KW-0805">Transcription regulation</keyword>
<proteinExistence type="inferred from homology"/>
<dbReference type="GO" id="GO:0003677">
    <property type="term" value="F:DNA binding"/>
    <property type="evidence" value="ECO:0007669"/>
    <property type="project" value="UniProtKB-KW"/>
</dbReference>
<accession>A0A518KE58</accession>
<feature type="compositionally biased region" description="Basic and acidic residues" evidence="5">
    <location>
        <begin position="135"/>
        <end position="147"/>
    </location>
</feature>
<dbReference type="Gene3D" id="1.10.10.10">
    <property type="entry name" value="Winged helix-like DNA-binding domain superfamily/Winged helix DNA-binding domain"/>
    <property type="match status" value="1"/>
</dbReference>
<reference evidence="6 7" key="1">
    <citation type="submission" date="2019-02" db="EMBL/GenBank/DDBJ databases">
        <title>Deep-cultivation of Planctomycetes and their phenomic and genomic characterization uncovers novel biology.</title>
        <authorList>
            <person name="Wiegand S."/>
            <person name="Jogler M."/>
            <person name="Boedeker C."/>
            <person name="Pinto D."/>
            <person name="Vollmers J."/>
            <person name="Rivas-Marin E."/>
            <person name="Kohn T."/>
            <person name="Peeters S.H."/>
            <person name="Heuer A."/>
            <person name="Rast P."/>
            <person name="Oberbeckmann S."/>
            <person name="Bunk B."/>
            <person name="Jeske O."/>
            <person name="Meyerdierks A."/>
            <person name="Storesund J.E."/>
            <person name="Kallscheuer N."/>
            <person name="Luecker S."/>
            <person name="Lage O.M."/>
            <person name="Pohl T."/>
            <person name="Merkel B.J."/>
            <person name="Hornburger P."/>
            <person name="Mueller R.-W."/>
            <person name="Bruemmer F."/>
            <person name="Labrenz M."/>
            <person name="Spormann A.M."/>
            <person name="Op den Camp H."/>
            <person name="Overmann J."/>
            <person name="Amann R."/>
            <person name="Jetten M.S.M."/>
            <person name="Mascher T."/>
            <person name="Medema M.H."/>
            <person name="Devos D.P."/>
            <person name="Kaster A.-K."/>
            <person name="Ovreas L."/>
            <person name="Rohde M."/>
            <person name="Galperin M.Y."/>
            <person name="Jogler C."/>
        </authorList>
    </citation>
    <scope>NUCLEOTIDE SEQUENCE [LARGE SCALE GENOMIC DNA]</scope>
    <source>
        <strain evidence="6 7">Spa11</strain>
    </source>
</reference>
<dbReference type="Pfam" id="PF03965">
    <property type="entry name" value="Penicillinase_R"/>
    <property type="match status" value="1"/>
</dbReference>
<evidence type="ECO:0000313" key="7">
    <source>
        <dbReference type="Proteomes" id="UP000316426"/>
    </source>
</evidence>
<evidence type="ECO:0000256" key="4">
    <source>
        <dbReference type="ARBA" id="ARBA00023163"/>
    </source>
</evidence>
<feature type="region of interest" description="Disordered" evidence="5">
    <location>
        <begin position="135"/>
        <end position="155"/>
    </location>
</feature>